<evidence type="ECO:0000313" key="2">
    <source>
        <dbReference type="Proteomes" id="UP000077927"/>
    </source>
</evidence>
<dbReference type="AlphaFoldDB" id="A0AAC9FRY2"/>
<dbReference type="EMBL" id="CP012605">
    <property type="protein sequence ID" value="ANH74377.1"/>
    <property type="molecule type" value="Genomic_DNA"/>
</dbReference>
<evidence type="ECO:0000313" key="1">
    <source>
        <dbReference type="EMBL" id="ANH74377.1"/>
    </source>
</evidence>
<protein>
    <recommendedName>
        <fullName evidence="3">EamA domain-containing protein</fullName>
    </recommendedName>
</protein>
<organism evidence="1 2">
    <name type="scientific">Ralstonia insidiosa</name>
    <dbReference type="NCBI Taxonomy" id="190721"/>
    <lineage>
        <taxon>Bacteria</taxon>
        <taxon>Pseudomonadati</taxon>
        <taxon>Pseudomonadota</taxon>
        <taxon>Betaproteobacteria</taxon>
        <taxon>Burkholderiales</taxon>
        <taxon>Burkholderiaceae</taxon>
        <taxon>Ralstonia</taxon>
    </lineage>
</organism>
<dbReference type="InterPro" id="IPR037185">
    <property type="entry name" value="EmrE-like"/>
</dbReference>
<reference evidence="1 2" key="1">
    <citation type="submission" date="2015-09" db="EMBL/GenBank/DDBJ databases">
        <authorList>
            <person name="Xu Y."/>
            <person name="Nagy A."/>
            <person name="Liu N.T."/>
            <person name="Nou X."/>
        </authorList>
    </citation>
    <scope>NUCLEOTIDE SEQUENCE [LARGE SCALE GENOMIC DNA]</scope>
    <source>
        <strain evidence="1 2">FC1138</strain>
    </source>
</reference>
<name>A0AAC9FRY2_9RALS</name>
<dbReference type="KEGG" id="rin:ACS15_0758"/>
<gene>
    <name evidence="1" type="ORF">ACS15_0758</name>
</gene>
<evidence type="ECO:0008006" key="3">
    <source>
        <dbReference type="Google" id="ProtNLM"/>
    </source>
</evidence>
<proteinExistence type="predicted"/>
<dbReference type="Proteomes" id="UP000077927">
    <property type="component" value="Chromosome 1"/>
</dbReference>
<dbReference type="Gene3D" id="1.10.3730.20">
    <property type="match status" value="1"/>
</dbReference>
<accession>A0AAC9FRY2</accession>
<sequence>MALAFLLVPLGSHFVFGERFQTQYAFGVAFIMIGVILTSNA</sequence>
<dbReference type="SUPFAM" id="SSF103481">
    <property type="entry name" value="Multidrug resistance efflux transporter EmrE"/>
    <property type="match status" value="1"/>
</dbReference>